<evidence type="ECO:0000313" key="5">
    <source>
        <dbReference type="Proteomes" id="UP001297600"/>
    </source>
</evidence>
<protein>
    <submittedName>
        <fullName evidence="4">TatD family hydrolase</fullName>
    </submittedName>
</protein>
<dbReference type="InterPro" id="IPR018228">
    <property type="entry name" value="DNase_TatD-rel_CS"/>
</dbReference>
<dbReference type="Proteomes" id="UP001297600">
    <property type="component" value="Unassembled WGS sequence"/>
</dbReference>
<sequence>MLLFDSHCHINAPEFDQDRAQVIARMKEAGLCGAVVIGCETRELEPLRSLVAANAGYLWGAWAYHPEYRDTEPEPDVEAIVRANSPKDFVAVGETGLDFHWCEPPRDWQVERFLRHIEAARRLGKPLIVHAREAEAEAADILRSENAGETGFVLHCFSSSPEVARRVLDAGGMVGINGNVTFRRSALIQESCRAVPLDRILAETDCPYLAPVPMRGRRNEPSFVSFTVAKIAELHGCTVEEAASATTQNAIKFFRLPGGACPQQQGGPA</sequence>
<dbReference type="InterPro" id="IPR015991">
    <property type="entry name" value="TatD/YcfH-like"/>
</dbReference>
<dbReference type="GO" id="GO:0016787">
    <property type="term" value="F:hydrolase activity"/>
    <property type="evidence" value="ECO:0007669"/>
    <property type="project" value="UniProtKB-KW"/>
</dbReference>
<dbReference type="NCBIfam" id="TIGR00010">
    <property type="entry name" value="YchF/TatD family DNA exonuclease"/>
    <property type="match status" value="1"/>
</dbReference>
<dbReference type="RefSeq" id="WP_237979170.1">
    <property type="nucleotide sequence ID" value="NZ_JAKNCT010000009.1"/>
</dbReference>
<accession>A0ABS9MS55</accession>
<organism evidence="4 5">
    <name type="scientific">Mesosutterella porci</name>
    <dbReference type="NCBI Taxonomy" id="2915351"/>
    <lineage>
        <taxon>Bacteria</taxon>
        <taxon>Pseudomonadati</taxon>
        <taxon>Pseudomonadota</taxon>
        <taxon>Betaproteobacteria</taxon>
        <taxon>Burkholderiales</taxon>
        <taxon>Sutterellaceae</taxon>
        <taxon>Mesosutterella</taxon>
    </lineage>
</organism>
<evidence type="ECO:0000256" key="3">
    <source>
        <dbReference type="ARBA" id="ARBA00022801"/>
    </source>
</evidence>
<dbReference type="InterPro" id="IPR032466">
    <property type="entry name" value="Metal_Hydrolase"/>
</dbReference>
<comment type="similarity">
    <text evidence="1">Belongs to the metallo-dependent hydrolases superfamily. TatD-type hydrolase family.</text>
</comment>
<evidence type="ECO:0000256" key="2">
    <source>
        <dbReference type="ARBA" id="ARBA00022723"/>
    </source>
</evidence>
<dbReference type="InterPro" id="IPR001130">
    <property type="entry name" value="TatD-like"/>
</dbReference>
<keyword evidence="2" id="KW-0479">Metal-binding</keyword>
<dbReference type="SUPFAM" id="SSF51556">
    <property type="entry name" value="Metallo-dependent hydrolases"/>
    <property type="match status" value="1"/>
</dbReference>
<proteinExistence type="inferred from homology"/>
<name>A0ABS9MS55_9BURK</name>
<dbReference type="CDD" id="cd01310">
    <property type="entry name" value="TatD_DNAse"/>
    <property type="match status" value="1"/>
</dbReference>
<keyword evidence="5" id="KW-1185">Reference proteome</keyword>
<evidence type="ECO:0000313" key="4">
    <source>
        <dbReference type="EMBL" id="MCG5031439.1"/>
    </source>
</evidence>
<evidence type="ECO:0000256" key="1">
    <source>
        <dbReference type="ARBA" id="ARBA00009275"/>
    </source>
</evidence>
<dbReference type="Pfam" id="PF01026">
    <property type="entry name" value="TatD_DNase"/>
    <property type="match status" value="1"/>
</dbReference>
<dbReference type="PANTHER" id="PTHR46124">
    <property type="entry name" value="D-AMINOACYL-TRNA DEACYLASE"/>
    <property type="match status" value="1"/>
</dbReference>
<reference evidence="4 5" key="1">
    <citation type="submission" date="2022-02" db="EMBL/GenBank/DDBJ databases">
        <title>Mesosutterella porci, a novel member of the family Sutterellaceae from pig feces.</title>
        <authorList>
            <person name="Wylensek D."/>
            <person name="Clavel T."/>
        </authorList>
    </citation>
    <scope>NUCLEOTIDE SEQUENCE [LARGE SCALE GENOMIC DNA]</scope>
    <source>
        <strain evidence="5">oilRF-744-wt-GAM-9</strain>
    </source>
</reference>
<dbReference type="PANTHER" id="PTHR46124:SF2">
    <property type="entry name" value="D-AMINOACYL-TRNA DEACYLASE"/>
    <property type="match status" value="1"/>
</dbReference>
<gene>
    <name evidence="4" type="ORF">MAF45_08300</name>
</gene>
<dbReference type="EMBL" id="JAKNCT010000009">
    <property type="protein sequence ID" value="MCG5031439.1"/>
    <property type="molecule type" value="Genomic_DNA"/>
</dbReference>
<dbReference type="PROSITE" id="PS01137">
    <property type="entry name" value="TATD_1"/>
    <property type="match status" value="1"/>
</dbReference>
<comment type="caution">
    <text evidence="4">The sequence shown here is derived from an EMBL/GenBank/DDBJ whole genome shotgun (WGS) entry which is preliminary data.</text>
</comment>
<dbReference type="PIRSF" id="PIRSF005902">
    <property type="entry name" value="DNase_TatD"/>
    <property type="match status" value="1"/>
</dbReference>
<keyword evidence="3 4" id="KW-0378">Hydrolase</keyword>
<dbReference type="Gene3D" id="3.20.20.140">
    <property type="entry name" value="Metal-dependent hydrolases"/>
    <property type="match status" value="1"/>
</dbReference>